<sequence length="81" mass="9008">MYSLTSSGFHPSPNYIELPTFTSYDVLADMANVSKSLVSLVCKALREDGMLVSSQKPWAIIDVKKFVMLLEQEEIPINAAK</sequence>
<dbReference type="STRING" id="1265819.PGRAN_02775"/>
<organism evidence="1 2">
    <name type="scientific">Listeria grandensis FSL F6-0971</name>
    <dbReference type="NCBI Taxonomy" id="1265819"/>
    <lineage>
        <taxon>Bacteria</taxon>
        <taxon>Bacillati</taxon>
        <taxon>Bacillota</taxon>
        <taxon>Bacilli</taxon>
        <taxon>Bacillales</taxon>
        <taxon>Listeriaceae</taxon>
        <taxon>Listeria</taxon>
    </lineage>
</organism>
<dbReference type="EMBL" id="AODD01000002">
    <property type="protein sequence ID" value="EUJ24782.1"/>
    <property type="molecule type" value="Genomic_DNA"/>
</dbReference>
<dbReference type="Proteomes" id="UP000019253">
    <property type="component" value="Unassembled WGS sequence"/>
</dbReference>
<keyword evidence="2" id="KW-1185">Reference proteome</keyword>
<evidence type="ECO:0000313" key="2">
    <source>
        <dbReference type="Proteomes" id="UP000019253"/>
    </source>
</evidence>
<protein>
    <submittedName>
        <fullName evidence="1">Cyclic nucleotide-binding family protein</fullName>
    </submittedName>
</protein>
<name>W7BFY9_9LIST</name>
<accession>W7BFY9</accession>
<dbReference type="PATRIC" id="fig|1265819.5.peg.546"/>
<comment type="caution">
    <text evidence="1">The sequence shown here is derived from an EMBL/GenBank/DDBJ whole genome shotgun (WGS) entry which is preliminary data.</text>
</comment>
<dbReference type="InterPro" id="IPR036390">
    <property type="entry name" value="WH_DNA-bd_sf"/>
</dbReference>
<dbReference type="SUPFAM" id="SSF46785">
    <property type="entry name" value="Winged helix' DNA-binding domain"/>
    <property type="match status" value="1"/>
</dbReference>
<reference evidence="1 2" key="1">
    <citation type="journal article" date="2014" name="Int. J. Syst. Evol. Microbiol.">
        <title>Listeria floridensis sp. nov., Listeria aquatica sp. nov., Listeria cornellensis sp. nov., Listeria riparia sp. nov. and Listeria grandensis sp. nov., from agricultural and natural environments.</title>
        <authorList>
            <person name="den Bakker H.C."/>
            <person name="Warchocki S."/>
            <person name="Wright E.M."/>
            <person name="Allred A.F."/>
            <person name="Ahlstrom C."/>
            <person name="Manuel C.S."/>
            <person name="Stasiewicz M.J."/>
            <person name="Burrell A."/>
            <person name="Roof S."/>
            <person name="Strawn L."/>
            <person name="Fortes E.D."/>
            <person name="Nightingale K.K."/>
            <person name="Kephart D."/>
            <person name="Wiedmann M."/>
        </authorList>
    </citation>
    <scope>NUCLEOTIDE SEQUENCE [LARGE SCALE GENOMIC DNA]</scope>
    <source>
        <strain evidence="2">FSL F6-971</strain>
    </source>
</reference>
<evidence type="ECO:0000313" key="1">
    <source>
        <dbReference type="EMBL" id="EUJ24782.1"/>
    </source>
</evidence>
<gene>
    <name evidence="1" type="ORF">PGRAN_02775</name>
</gene>
<proteinExistence type="predicted"/>
<dbReference type="AlphaFoldDB" id="W7BFY9"/>